<dbReference type="Gene3D" id="2.60.120.10">
    <property type="entry name" value="Jelly Rolls"/>
    <property type="match status" value="2"/>
</dbReference>
<proteinExistence type="predicted"/>
<dbReference type="OrthoDB" id="10263073at2759"/>
<dbReference type="Proteomes" id="UP001153618">
    <property type="component" value="Unassembled WGS sequence"/>
</dbReference>
<reference evidence="7" key="1">
    <citation type="submission" date="2021-07" db="EMBL/GenBank/DDBJ databases">
        <authorList>
            <person name="Branca A.L. A."/>
        </authorList>
    </citation>
    <scope>NUCLEOTIDE SEQUENCE</scope>
</reference>
<dbReference type="CDD" id="cd20305">
    <property type="entry name" value="cupin_OxDC_C"/>
    <property type="match status" value="1"/>
</dbReference>
<feature type="chain" id="PRO_5040727342" description="Cupin type-1 domain-containing protein" evidence="5">
    <location>
        <begin position="16"/>
        <end position="460"/>
    </location>
</feature>
<evidence type="ECO:0000256" key="4">
    <source>
        <dbReference type="SAM" id="MobiDB-lite"/>
    </source>
</evidence>
<dbReference type="GO" id="GO:0033609">
    <property type="term" value="P:oxalate metabolic process"/>
    <property type="evidence" value="ECO:0007669"/>
    <property type="project" value="InterPro"/>
</dbReference>
<feature type="binding site" evidence="3">
    <location>
        <position position="211"/>
    </location>
    <ligand>
        <name>Mn(2+)</name>
        <dbReference type="ChEBI" id="CHEBI:29035"/>
        <label>1</label>
    </ligand>
</feature>
<name>A0A9W4N1Q2_PENOL</name>
<feature type="binding site" evidence="3">
    <location>
        <position position="346"/>
    </location>
    <ligand>
        <name>Mn(2+)</name>
        <dbReference type="ChEBI" id="CHEBI:29035"/>
        <label>2</label>
    </ligand>
</feature>
<dbReference type="Pfam" id="PF00190">
    <property type="entry name" value="Cupin_1"/>
    <property type="match status" value="2"/>
</dbReference>
<feature type="region of interest" description="Disordered" evidence="4">
    <location>
        <begin position="36"/>
        <end position="118"/>
    </location>
</feature>
<dbReference type="InterPro" id="IPR011051">
    <property type="entry name" value="RmlC_Cupin_sf"/>
</dbReference>
<evidence type="ECO:0000259" key="6">
    <source>
        <dbReference type="SMART" id="SM00835"/>
    </source>
</evidence>
<evidence type="ECO:0000313" key="8">
    <source>
        <dbReference type="Proteomes" id="UP001153618"/>
    </source>
</evidence>
<dbReference type="PANTHER" id="PTHR35848:SF9">
    <property type="entry name" value="SLL1358 PROTEIN"/>
    <property type="match status" value="1"/>
</dbReference>
<feature type="binding site" evidence="3">
    <location>
        <position position="166"/>
    </location>
    <ligand>
        <name>Mn(2+)</name>
        <dbReference type="ChEBI" id="CHEBI:29035"/>
        <label>1</label>
    </ligand>
</feature>
<feature type="binding site" evidence="3">
    <location>
        <position position="172"/>
    </location>
    <ligand>
        <name>Mn(2+)</name>
        <dbReference type="ChEBI" id="CHEBI:29035"/>
        <label>1</label>
    </ligand>
</feature>
<feature type="signal peptide" evidence="5">
    <location>
        <begin position="1"/>
        <end position="15"/>
    </location>
</feature>
<dbReference type="GO" id="GO:0046872">
    <property type="term" value="F:metal ion binding"/>
    <property type="evidence" value="ECO:0007669"/>
    <property type="project" value="UniProtKB-KW"/>
</dbReference>
<comment type="caution">
    <text evidence="7">The sequence shown here is derived from an EMBL/GenBank/DDBJ whole genome shotgun (WGS) entry which is preliminary data.</text>
</comment>
<evidence type="ECO:0000256" key="2">
    <source>
        <dbReference type="PIRSR" id="PIRSR617774-1"/>
    </source>
</evidence>
<evidence type="ECO:0000313" key="7">
    <source>
        <dbReference type="EMBL" id="CAG8257096.1"/>
    </source>
</evidence>
<feature type="domain" description="Cupin type-1" evidence="6">
    <location>
        <begin position="299"/>
        <end position="441"/>
    </location>
</feature>
<comment type="cofactor">
    <cofactor evidence="3">
        <name>Mn(2+)</name>
        <dbReference type="ChEBI" id="CHEBI:29035"/>
    </cofactor>
    <text evidence="3">Binds 2 manganese ions per subunit.</text>
</comment>
<feature type="binding site" evidence="3">
    <location>
        <position position="168"/>
    </location>
    <ligand>
        <name>Mn(2+)</name>
        <dbReference type="ChEBI" id="CHEBI:29035"/>
        <label>1</label>
    </ligand>
</feature>
<gene>
    <name evidence="7" type="ORF">POLS_LOCUS8911</name>
</gene>
<feature type="binding site" evidence="3">
    <location>
        <position position="344"/>
    </location>
    <ligand>
        <name>Mn(2+)</name>
        <dbReference type="ChEBI" id="CHEBI:29035"/>
        <label>2</label>
    </ligand>
</feature>
<dbReference type="InterPro" id="IPR017774">
    <property type="entry name" value="Bicupin_oxalate_deCO2ase/Oxase"/>
</dbReference>
<keyword evidence="1 3" id="KW-0479">Metal-binding</keyword>
<accession>A0A9W4N1Q2</accession>
<feature type="compositionally biased region" description="Basic and acidic residues" evidence="4">
    <location>
        <begin position="61"/>
        <end position="78"/>
    </location>
</feature>
<evidence type="ECO:0000256" key="1">
    <source>
        <dbReference type="ARBA" id="ARBA00022723"/>
    </source>
</evidence>
<feature type="compositionally biased region" description="Polar residues" evidence="4">
    <location>
        <begin position="42"/>
        <end position="53"/>
    </location>
</feature>
<dbReference type="AlphaFoldDB" id="A0A9W4N1Q2"/>
<keyword evidence="3" id="KW-0464">Manganese</keyword>
<feature type="domain" description="Cupin type-1" evidence="6">
    <location>
        <begin position="122"/>
        <end position="264"/>
    </location>
</feature>
<feature type="active site" description="Proton donor" evidence="2">
    <location>
        <position position="405"/>
    </location>
</feature>
<dbReference type="SMART" id="SM00835">
    <property type="entry name" value="Cupin_1"/>
    <property type="match status" value="2"/>
</dbReference>
<keyword evidence="5" id="KW-0732">Signal</keyword>
<dbReference type="InterPro" id="IPR051610">
    <property type="entry name" value="GPI/OXD"/>
</dbReference>
<dbReference type="NCBIfam" id="TIGR03404">
    <property type="entry name" value="bicupin_oxalic"/>
    <property type="match status" value="1"/>
</dbReference>
<organism evidence="7 8">
    <name type="scientific">Penicillium olsonii</name>
    <dbReference type="NCBI Taxonomy" id="99116"/>
    <lineage>
        <taxon>Eukaryota</taxon>
        <taxon>Fungi</taxon>
        <taxon>Dikarya</taxon>
        <taxon>Ascomycota</taxon>
        <taxon>Pezizomycotina</taxon>
        <taxon>Eurotiomycetes</taxon>
        <taxon>Eurotiomycetidae</taxon>
        <taxon>Eurotiales</taxon>
        <taxon>Aspergillaceae</taxon>
        <taxon>Penicillium</taxon>
    </lineage>
</organism>
<evidence type="ECO:0000256" key="3">
    <source>
        <dbReference type="PIRSR" id="PIRSR617774-2"/>
    </source>
</evidence>
<evidence type="ECO:0000256" key="5">
    <source>
        <dbReference type="SAM" id="SignalP"/>
    </source>
</evidence>
<dbReference type="InterPro" id="IPR014710">
    <property type="entry name" value="RmlC-like_jellyroll"/>
</dbReference>
<dbReference type="CDD" id="cd20304">
    <property type="entry name" value="cupin_OxDC_N"/>
    <property type="match status" value="1"/>
</dbReference>
<dbReference type="SUPFAM" id="SSF51182">
    <property type="entry name" value="RmlC-like cupins"/>
    <property type="match status" value="1"/>
</dbReference>
<dbReference type="PANTHER" id="PTHR35848">
    <property type="entry name" value="OXALATE-BINDING PROTEIN"/>
    <property type="match status" value="1"/>
</dbReference>
<keyword evidence="8" id="KW-1185">Reference proteome</keyword>
<sequence length="460" mass="52221">MQLIWWNLLLLHAWAAPAPDARFQHDLQQLLRIPAGHPFNQPDLQQPISQEPTSHPPFSPGHRDPYDHKVDSVGDDRQPLPFRNGDGTTVMGPRNRDRERQNPDLVRPPSTDHGSMPNMRWSFADSHIRIEEGGWTRQTTIRELPTSRELAGVNMRLDQGVIRELHWHTEAEWAYVLAGKVRVTALDTEGGSFMDDLEAGDLWYFPAGHPHSLQGLGENGTEFLLIFDNGHFSEESTFILTDWMAHTPKAVLAENFRIAASKFDKIPTSEKYIFQGTNPGSIEDEKPRGFKKSKINFTHHMHSQKPLETSGGLVRITDSTIFPISKTVSAAHLEIAPGALREMHWHPNADEWTYFKKGRARVTIFAAEGNARTFNYMAGDVGIVPRNHGHYVENLSDEEPLEILEIFRSDAFQDFSLAQWLGRTPPRMIADHLYASDPELAREFLKKIEGAEKDPIKDTI</sequence>
<dbReference type="EMBL" id="CAJVOS010000082">
    <property type="protein sequence ID" value="CAG8257096.1"/>
    <property type="molecule type" value="Genomic_DNA"/>
</dbReference>
<dbReference type="InterPro" id="IPR006045">
    <property type="entry name" value="Cupin_1"/>
</dbReference>
<protein>
    <recommendedName>
        <fullName evidence="6">Cupin type-1 domain-containing protein</fullName>
    </recommendedName>
</protein>
<feature type="binding site" evidence="3">
    <location>
        <position position="351"/>
    </location>
    <ligand>
        <name>Mn(2+)</name>
        <dbReference type="ChEBI" id="CHEBI:29035"/>
        <label>2</label>
    </ligand>
</feature>
<feature type="binding site" evidence="3">
    <location>
        <position position="390"/>
    </location>
    <ligand>
        <name>Mn(2+)</name>
        <dbReference type="ChEBI" id="CHEBI:29035"/>
        <label>2</label>
    </ligand>
</feature>